<keyword evidence="6 17" id="KW-0031">Aminopeptidase</keyword>
<evidence type="ECO:0000313" key="17">
    <source>
        <dbReference type="EMBL" id="ASR50748.1"/>
    </source>
</evidence>
<dbReference type="RefSeq" id="WP_117351563.1">
    <property type="nucleotide sequence ID" value="NZ_CP020083.1"/>
</dbReference>
<evidence type="ECO:0000256" key="5">
    <source>
        <dbReference type="ARBA" id="ARBA00015611"/>
    </source>
</evidence>
<sequence>MADIQPATATPASLQAPAEPVVIRRADYQPPDWWVKTVALEFDLDLSATQVSATLQIERNGDHERPLRLDCDGALPGSISVDGVAANWRHEGDGIAVDVSAPRATVHLTTQIAPDTNTQLMGLFASNGMLCTQCEAEGFRRIIPFVDRPDNMAVYEVLLRADKARFPVLLANGALVDAGDLEDGRHYARWHDPHPKPSYLFALVAGDLVATRDHFTTRSGAPVELAIYVREGDEGRTAHAMQALKASMEWDERVYGLEYDLPVFNIVAVSDFNMGAMENKGLNIFNSRYILADPDTATDYDYDAIEGVVAHEYFHNWSGNRVTCRDWFQLSLKEGFTVYRDQCFSADMGSEAVKRIEDVRMLRATQFPEDAGPLAHPIRPDSYMEISNFYTSTIYNKGAEVIRMMATMAGPERFRAGCDLYFARHDGEAATCEQFVRAMEDGAGLDLGQFRRWYEQAGTPQVQARLEHDADSATATLHLRQQFSPTPGQQDKPLMPIPLRTALIDRDMKAHRGEQLVLLTQSEQSVTFTGFARPPVLSINRGFSAPVTMDVARRSGDLLFLVRHDDDPFARYEALQQLVIDRLIADIGEEGAAAERAAALEDILSVFGDLVSDQRLDDSMRTEILSLPTEAFLGEQMLIVRPEAIHDARRALRKAIGTRLIDQWRIVHERASAVPYSLSREARGARKIKSLALGYIASAEAADAATIAFGQFAQADNMTDRQGATMVLASMACDERETALDSFYNRYQGNALVIDKWFSLQTGSSHAKVYEQTLELIRHKDFTLTNPNRVRALYWPFVSNQAAFHHASGRGYELLTDLILRLDPINPQTTARFIAPLGRWRRFDEDRAAKMRGCLERILAQPGLSKDTTEQVVKSLE</sequence>
<dbReference type="Pfam" id="PF01433">
    <property type="entry name" value="Peptidase_M1"/>
    <property type="match status" value="1"/>
</dbReference>
<dbReference type="InterPro" id="IPR014782">
    <property type="entry name" value="Peptidase_M1_dom"/>
</dbReference>
<dbReference type="PANTHER" id="PTHR46322">
    <property type="entry name" value="PUROMYCIN-SENSITIVE AMINOPEPTIDASE"/>
    <property type="match status" value="1"/>
</dbReference>
<dbReference type="Gene3D" id="2.60.40.1730">
    <property type="entry name" value="tricorn interacting facor f3 domain"/>
    <property type="match status" value="1"/>
</dbReference>
<feature type="domain" description="Peptidase M1 alanyl aminopeptidase Ig-like fold" evidence="14">
    <location>
        <begin position="458"/>
        <end position="550"/>
    </location>
</feature>
<evidence type="ECO:0000256" key="9">
    <source>
        <dbReference type="ARBA" id="ARBA00022801"/>
    </source>
</evidence>
<evidence type="ECO:0000313" key="18">
    <source>
        <dbReference type="Proteomes" id="UP000258016"/>
    </source>
</evidence>
<reference evidence="17 18" key="1">
    <citation type="submission" date="2017-03" db="EMBL/GenBank/DDBJ databases">
        <title>Complete genome sequence of Blastomonas fulva degrading microcsystin LR.</title>
        <authorList>
            <person name="Lee H.-g."/>
            <person name="Jin L."/>
            <person name="oh H.-M."/>
        </authorList>
    </citation>
    <scope>NUCLEOTIDE SEQUENCE [LARGE SCALE GENOMIC DNA]</scope>
    <source>
        <strain evidence="17 18">T2</strain>
    </source>
</reference>
<feature type="domain" description="Peptidase M1 membrane alanine aminopeptidase" evidence="13">
    <location>
        <begin position="240"/>
        <end position="453"/>
    </location>
</feature>
<gene>
    <name evidence="17" type="ORF">B5J99_04045</name>
</gene>
<dbReference type="InterPro" id="IPR024601">
    <property type="entry name" value="Peptidase_M1_pepN_C"/>
</dbReference>
<dbReference type="CDD" id="cd09600">
    <property type="entry name" value="M1_APN"/>
    <property type="match status" value="1"/>
</dbReference>
<dbReference type="PANTHER" id="PTHR46322:SF1">
    <property type="entry name" value="PUROMYCIN-SENSITIVE AMINOPEPTIDASE"/>
    <property type="match status" value="1"/>
</dbReference>
<accession>A0ABN5B189</accession>
<dbReference type="InterPro" id="IPR035414">
    <property type="entry name" value="Peptidase_M1_pepN_Ig-like"/>
</dbReference>
<feature type="domain" description="Aminopeptidase N-like N-terminal" evidence="16">
    <location>
        <begin position="104"/>
        <end position="200"/>
    </location>
</feature>
<evidence type="ECO:0000256" key="6">
    <source>
        <dbReference type="ARBA" id="ARBA00022438"/>
    </source>
</evidence>
<evidence type="ECO:0000256" key="7">
    <source>
        <dbReference type="ARBA" id="ARBA00022670"/>
    </source>
</evidence>
<dbReference type="Gene3D" id="3.30.2010.30">
    <property type="match status" value="1"/>
</dbReference>
<keyword evidence="9" id="KW-0378">Hydrolase</keyword>
<evidence type="ECO:0000259" key="13">
    <source>
        <dbReference type="Pfam" id="PF01433"/>
    </source>
</evidence>
<evidence type="ECO:0000256" key="12">
    <source>
        <dbReference type="NCBIfam" id="TIGR02414"/>
    </source>
</evidence>
<dbReference type="EMBL" id="CP020083">
    <property type="protein sequence ID" value="ASR50748.1"/>
    <property type="molecule type" value="Genomic_DNA"/>
</dbReference>
<dbReference type="Gene3D" id="1.25.50.10">
    <property type="entry name" value="Peptidase M1, alanyl aminopeptidase, C-terminal domain"/>
    <property type="match status" value="1"/>
</dbReference>
<name>A0ABN5B189_9SPHN</name>
<comment type="similarity">
    <text evidence="3">Belongs to the peptidase M1 family.</text>
</comment>
<feature type="domain" description="Peptidase M1 alanyl aminopeptidase C-terminal" evidence="15">
    <location>
        <begin position="557"/>
        <end position="877"/>
    </location>
</feature>
<proteinExistence type="inferred from homology"/>
<dbReference type="Pfam" id="PF11940">
    <property type="entry name" value="DUF3458"/>
    <property type="match status" value="1"/>
</dbReference>
<evidence type="ECO:0000256" key="11">
    <source>
        <dbReference type="ARBA" id="ARBA00023049"/>
    </source>
</evidence>
<keyword evidence="18" id="KW-1185">Reference proteome</keyword>
<dbReference type="Pfam" id="PF17900">
    <property type="entry name" value="Peptidase_M1_N"/>
    <property type="match status" value="1"/>
</dbReference>
<comment type="cofactor">
    <cofactor evidence="2">
        <name>Zn(2+)</name>
        <dbReference type="ChEBI" id="CHEBI:29105"/>
    </cofactor>
</comment>
<dbReference type="Gene3D" id="2.60.40.1840">
    <property type="match status" value="1"/>
</dbReference>
<dbReference type="InterPro" id="IPR045357">
    <property type="entry name" value="Aminopeptidase_N-like_N"/>
</dbReference>
<evidence type="ECO:0000256" key="8">
    <source>
        <dbReference type="ARBA" id="ARBA00022723"/>
    </source>
</evidence>
<dbReference type="NCBIfam" id="TIGR02414">
    <property type="entry name" value="pepN_proteo"/>
    <property type="match status" value="1"/>
</dbReference>
<dbReference type="InterPro" id="IPR001930">
    <property type="entry name" value="Peptidase_M1"/>
</dbReference>
<dbReference type="Proteomes" id="UP000258016">
    <property type="component" value="Chromosome"/>
</dbReference>
<evidence type="ECO:0000259" key="16">
    <source>
        <dbReference type="Pfam" id="PF17900"/>
    </source>
</evidence>
<evidence type="ECO:0000256" key="4">
    <source>
        <dbReference type="ARBA" id="ARBA00012564"/>
    </source>
</evidence>
<dbReference type="InterPro" id="IPR038438">
    <property type="entry name" value="PepN_Ig-like_sf"/>
</dbReference>
<dbReference type="GO" id="GO:0004177">
    <property type="term" value="F:aminopeptidase activity"/>
    <property type="evidence" value="ECO:0007669"/>
    <property type="project" value="UniProtKB-KW"/>
</dbReference>
<dbReference type="PRINTS" id="PR00756">
    <property type="entry name" value="ALADIPTASE"/>
</dbReference>
<evidence type="ECO:0000259" key="15">
    <source>
        <dbReference type="Pfam" id="PF17432"/>
    </source>
</evidence>
<evidence type="ECO:0000259" key="14">
    <source>
        <dbReference type="Pfam" id="PF11940"/>
    </source>
</evidence>
<dbReference type="GeneID" id="303484743"/>
<dbReference type="Pfam" id="PF17432">
    <property type="entry name" value="DUF3458_C"/>
    <property type="match status" value="1"/>
</dbReference>
<organism evidence="17 18">
    <name type="scientific">Blastomonas fulva</name>
    <dbReference type="NCBI Taxonomy" id="1550728"/>
    <lineage>
        <taxon>Bacteria</taxon>
        <taxon>Pseudomonadati</taxon>
        <taxon>Pseudomonadota</taxon>
        <taxon>Alphaproteobacteria</taxon>
        <taxon>Sphingomonadales</taxon>
        <taxon>Sphingomonadaceae</taxon>
        <taxon>Blastomonas</taxon>
    </lineage>
</organism>
<dbReference type="Gene3D" id="1.10.390.10">
    <property type="entry name" value="Neutral Protease Domain 2"/>
    <property type="match status" value="1"/>
</dbReference>
<keyword evidence="7" id="KW-0645">Protease</keyword>
<dbReference type="InterPro" id="IPR037144">
    <property type="entry name" value="Peptidase_M1_pepN_C_sf"/>
</dbReference>
<evidence type="ECO:0000256" key="3">
    <source>
        <dbReference type="ARBA" id="ARBA00010136"/>
    </source>
</evidence>
<protein>
    <recommendedName>
        <fullName evidence="5 12">Aminopeptidase N</fullName>
        <ecNumber evidence="4 12">3.4.11.2</ecNumber>
    </recommendedName>
</protein>
<dbReference type="InterPro" id="IPR012779">
    <property type="entry name" value="Peptidase_M1_pepN"/>
</dbReference>
<evidence type="ECO:0000256" key="1">
    <source>
        <dbReference type="ARBA" id="ARBA00000098"/>
    </source>
</evidence>
<dbReference type="InterPro" id="IPR042097">
    <property type="entry name" value="Aminopeptidase_N-like_N_sf"/>
</dbReference>
<evidence type="ECO:0000256" key="2">
    <source>
        <dbReference type="ARBA" id="ARBA00001947"/>
    </source>
</evidence>
<dbReference type="SUPFAM" id="SSF63737">
    <property type="entry name" value="Leukotriene A4 hydrolase N-terminal domain"/>
    <property type="match status" value="1"/>
</dbReference>
<evidence type="ECO:0000256" key="10">
    <source>
        <dbReference type="ARBA" id="ARBA00022833"/>
    </source>
</evidence>
<keyword evidence="10" id="KW-0862">Zinc</keyword>
<dbReference type="EC" id="3.4.11.2" evidence="4 12"/>
<keyword evidence="11" id="KW-0482">Metalloprotease</keyword>
<comment type="catalytic activity">
    <reaction evidence="1">
        <text>Release of an N-terminal amino acid, Xaa-|-Yaa- from a peptide, amide or arylamide. Xaa is preferably Ala, but may be most amino acids including Pro (slow action). When a terminal hydrophobic residue is followed by a prolyl residue, the two may be released as an intact Xaa-Pro dipeptide.</text>
        <dbReference type="EC" id="3.4.11.2"/>
    </reaction>
</comment>
<dbReference type="InterPro" id="IPR027268">
    <property type="entry name" value="Peptidase_M4/M1_CTD_sf"/>
</dbReference>
<keyword evidence="8" id="KW-0479">Metal-binding</keyword>
<dbReference type="SUPFAM" id="SSF55486">
    <property type="entry name" value="Metalloproteases ('zincins'), catalytic domain"/>
    <property type="match status" value="1"/>
</dbReference>